<feature type="transmembrane region" description="Helical" evidence="6">
    <location>
        <begin position="209"/>
        <end position="232"/>
    </location>
</feature>
<feature type="transmembrane region" description="Helical" evidence="6">
    <location>
        <begin position="163"/>
        <end position="188"/>
    </location>
</feature>
<feature type="transmembrane region" description="Helical" evidence="6">
    <location>
        <begin position="110"/>
        <end position="128"/>
    </location>
</feature>
<dbReference type="Proteomes" id="UP001190700">
    <property type="component" value="Unassembled WGS sequence"/>
</dbReference>
<dbReference type="GO" id="GO:0016020">
    <property type="term" value="C:membrane"/>
    <property type="evidence" value="ECO:0007669"/>
    <property type="project" value="UniProtKB-SubCell"/>
</dbReference>
<name>A0AAE0BSK7_9CHLO</name>
<dbReference type="PRINTS" id="PR00702">
    <property type="entry name" value="ACRIFLAVINRP"/>
</dbReference>
<gene>
    <name evidence="8" type="ORF">CYMTET_48272</name>
</gene>
<dbReference type="Pfam" id="PF03176">
    <property type="entry name" value="MMPL"/>
    <property type="match status" value="1"/>
</dbReference>
<reference evidence="8 9" key="1">
    <citation type="journal article" date="2015" name="Genome Biol. Evol.">
        <title>Comparative Genomics of a Bacterivorous Green Alga Reveals Evolutionary Causalities and Consequences of Phago-Mixotrophic Mode of Nutrition.</title>
        <authorList>
            <person name="Burns J.A."/>
            <person name="Paasch A."/>
            <person name="Narechania A."/>
            <person name="Kim E."/>
        </authorList>
    </citation>
    <scope>NUCLEOTIDE SEQUENCE [LARGE SCALE GENOMIC DNA]</scope>
    <source>
        <strain evidence="8 9">PLY_AMNH</strain>
    </source>
</reference>
<feature type="non-terminal residue" evidence="8">
    <location>
        <position position="1"/>
    </location>
</feature>
<dbReference type="InterPro" id="IPR004869">
    <property type="entry name" value="MMPL_dom"/>
</dbReference>
<evidence type="ECO:0000259" key="7">
    <source>
        <dbReference type="Pfam" id="PF03176"/>
    </source>
</evidence>
<keyword evidence="5" id="KW-0325">Glycoprotein</keyword>
<evidence type="ECO:0000256" key="6">
    <source>
        <dbReference type="SAM" id="Phobius"/>
    </source>
</evidence>
<accession>A0AAE0BSK7</accession>
<dbReference type="SUPFAM" id="SSF82866">
    <property type="entry name" value="Multidrug efflux transporter AcrB transmembrane domain"/>
    <property type="match status" value="1"/>
</dbReference>
<evidence type="ECO:0000256" key="3">
    <source>
        <dbReference type="ARBA" id="ARBA00022989"/>
    </source>
</evidence>
<evidence type="ECO:0000256" key="2">
    <source>
        <dbReference type="ARBA" id="ARBA00022692"/>
    </source>
</evidence>
<evidence type="ECO:0000256" key="1">
    <source>
        <dbReference type="ARBA" id="ARBA00004141"/>
    </source>
</evidence>
<organism evidence="8 9">
    <name type="scientific">Cymbomonas tetramitiformis</name>
    <dbReference type="NCBI Taxonomy" id="36881"/>
    <lineage>
        <taxon>Eukaryota</taxon>
        <taxon>Viridiplantae</taxon>
        <taxon>Chlorophyta</taxon>
        <taxon>Pyramimonadophyceae</taxon>
        <taxon>Pyramimonadales</taxon>
        <taxon>Pyramimonadaceae</taxon>
        <taxon>Cymbomonas</taxon>
    </lineage>
</organism>
<dbReference type="InterPro" id="IPR001036">
    <property type="entry name" value="Acrflvin-R"/>
</dbReference>
<dbReference type="EMBL" id="LGRX02033262">
    <property type="protein sequence ID" value="KAK3242008.1"/>
    <property type="molecule type" value="Genomic_DNA"/>
</dbReference>
<evidence type="ECO:0000256" key="5">
    <source>
        <dbReference type="ARBA" id="ARBA00023180"/>
    </source>
</evidence>
<dbReference type="PANTHER" id="PTHR45951">
    <property type="entry name" value="PROTEIN DISPATCHED-RELATED"/>
    <property type="match status" value="1"/>
</dbReference>
<proteinExistence type="predicted"/>
<keyword evidence="4 6" id="KW-0472">Membrane</keyword>
<sequence>IVNALDAAKHLWHPGSQCEPEFKERLVEFVKGTGTGSLRFDNGTEVVQMQIGFKSPLVWHEAPQVLRDEYSFWRDWLQERLARAPRGLQDGFVTTSWFRYAETYKALMESATWSLSLSLALAWLVLLLSTGSVILSMLSTLCIACVVIDFMGFMVIAGWGLGIIESVCITVLVGLSVDYIVHIANGYVQGSSQNRHTRVRQAGRHMGMSVLCGAVTTIGGALFLKGCTIVFFDRFGTFVAITLTTALLHALLLFPALCAICAPQDTSVHIMIRGWRGLVKLHSWMARYLNSERI</sequence>
<protein>
    <recommendedName>
        <fullName evidence="7">Membrane transport protein MMPL domain-containing protein</fullName>
    </recommendedName>
</protein>
<keyword evidence="2 6" id="KW-0812">Transmembrane</keyword>
<evidence type="ECO:0000256" key="4">
    <source>
        <dbReference type="ARBA" id="ARBA00023136"/>
    </source>
</evidence>
<comment type="subcellular location">
    <subcellularLocation>
        <location evidence="1">Membrane</location>
        <topology evidence="1">Multi-pass membrane protein</topology>
    </subcellularLocation>
</comment>
<keyword evidence="9" id="KW-1185">Reference proteome</keyword>
<comment type="caution">
    <text evidence="8">The sequence shown here is derived from an EMBL/GenBank/DDBJ whole genome shotgun (WGS) entry which is preliminary data.</text>
</comment>
<evidence type="ECO:0000313" key="9">
    <source>
        <dbReference type="Proteomes" id="UP001190700"/>
    </source>
</evidence>
<dbReference type="InterPro" id="IPR052081">
    <property type="entry name" value="Dispatched_Hh_regulator"/>
</dbReference>
<keyword evidence="3 6" id="KW-1133">Transmembrane helix</keyword>
<dbReference type="GO" id="GO:0022857">
    <property type="term" value="F:transmembrane transporter activity"/>
    <property type="evidence" value="ECO:0007669"/>
    <property type="project" value="InterPro"/>
</dbReference>
<feature type="transmembrane region" description="Helical" evidence="6">
    <location>
        <begin position="238"/>
        <end position="262"/>
    </location>
</feature>
<dbReference type="Gene3D" id="1.20.1640.10">
    <property type="entry name" value="Multidrug efflux transporter AcrB transmembrane domain"/>
    <property type="match status" value="1"/>
</dbReference>
<dbReference type="AlphaFoldDB" id="A0AAE0BSK7"/>
<evidence type="ECO:0000313" key="8">
    <source>
        <dbReference type="EMBL" id="KAK3242008.1"/>
    </source>
</evidence>
<feature type="domain" description="Membrane transport protein MMPL" evidence="7">
    <location>
        <begin position="103"/>
        <end position="276"/>
    </location>
</feature>